<dbReference type="EMBL" id="JACEIK010008134">
    <property type="protein sequence ID" value="MCE3051063.1"/>
    <property type="molecule type" value="Genomic_DNA"/>
</dbReference>
<reference evidence="2 3" key="1">
    <citation type="journal article" date="2021" name="BMC Genomics">
        <title>Datura genome reveals duplications of psychoactive alkaloid biosynthetic genes and high mutation rate following tissue culture.</title>
        <authorList>
            <person name="Rajewski A."/>
            <person name="Carter-House D."/>
            <person name="Stajich J."/>
            <person name="Litt A."/>
        </authorList>
    </citation>
    <scope>NUCLEOTIDE SEQUENCE [LARGE SCALE GENOMIC DNA]</scope>
    <source>
        <strain evidence="2">AR-01</strain>
    </source>
</reference>
<dbReference type="PANTHER" id="PTHR48475">
    <property type="entry name" value="RIBONUCLEASE H"/>
    <property type="match status" value="1"/>
</dbReference>
<dbReference type="PANTHER" id="PTHR48475:SF2">
    <property type="entry name" value="RIBONUCLEASE H"/>
    <property type="match status" value="1"/>
</dbReference>
<dbReference type="Proteomes" id="UP000823775">
    <property type="component" value="Unassembled WGS sequence"/>
</dbReference>
<name>A0ABS8WNN5_DATST</name>
<protein>
    <submittedName>
        <fullName evidence="2">Uncharacterized protein</fullName>
    </submittedName>
</protein>
<evidence type="ECO:0000256" key="1">
    <source>
        <dbReference type="SAM" id="MobiDB-lite"/>
    </source>
</evidence>
<evidence type="ECO:0000313" key="2">
    <source>
        <dbReference type="EMBL" id="MCE3051063.1"/>
    </source>
</evidence>
<gene>
    <name evidence="2" type="ORF">HAX54_048842</name>
</gene>
<keyword evidence="3" id="KW-1185">Reference proteome</keyword>
<accession>A0ABS8WNN5</accession>
<sequence length="202" mass="22159">MAGLKKRLESAKGNRVEEFPRVLSTHHITYKFGIRETPFSLIYGSKSLISIEVKEPSLRFGHTNKVKNSESIYVQLDLLKEHRELMAKKYVSTSASRSKELVGWGAGHGTTPSGSRAGAHKTRVQTKAQANPQPEILNGSQPRVAAPKRVQEQVVQDAPSIVPAIVPIVVVPTNIVMIVLNMLESLVPSHVELPVSQTTSHT</sequence>
<organism evidence="2 3">
    <name type="scientific">Datura stramonium</name>
    <name type="common">Jimsonweed</name>
    <name type="synonym">Common thornapple</name>
    <dbReference type="NCBI Taxonomy" id="4076"/>
    <lineage>
        <taxon>Eukaryota</taxon>
        <taxon>Viridiplantae</taxon>
        <taxon>Streptophyta</taxon>
        <taxon>Embryophyta</taxon>
        <taxon>Tracheophyta</taxon>
        <taxon>Spermatophyta</taxon>
        <taxon>Magnoliopsida</taxon>
        <taxon>eudicotyledons</taxon>
        <taxon>Gunneridae</taxon>
        <taxon>Pentapetalae</taxon>
        <taxon>asterids</taxon>
        <taxon>lamiids</taxon>
        <taxon>Solanales</taxon>
        <taxon>Solanaceae</taxon>
        <taxon>Solanoideae</taxon>
        <taxon>Datureae</taxon>
        <taxon>Datura</taxon>
    </lineage>
</organism>
<proteinExistence type="predicted"/>
<evidence type="ECO:0000313" key="3">
    <source>
        <dbReference type="Proteomes" id="UP000823775"/>
    </source>
</evidence>
<feature type="region of interest" description="Disordered" evidence="1">
    <location>
        <begin position="102"/>
        <end position="122"/>
    </location>
</feature>
<comment type="caution">
    <text evidence="2">The sequence shown here is derived from an EMBL/GenBank/DDBJ whole genome shotgun (WGS) entry which is preliminary data.</text>
</comment>